<reference evidence="1 2" key="1">
    <citation type="journal article" date="2014" name="Agronomy (Basel)">
        <title>A Draft Genome Sequence for Ensete ventricosum, the Drought-Tolerant Tree Against Hunger.</title>
        <authorList>
            <person name="Harrison J."/>
            <person name="Moore K.A."/>
            <person name="Paszkiewicz K."/>
            <person name="Jones T."/>
            <person name="Grant M."/>
            <person name="Ambacheew D."/>
            <person name="Muzemil S."/>
            <person name="Studholme D.J."/>
        </authorList>
    </citation>
    <scope>NUCLEOTIDE SEQUENCE [LARGE SCALE GENOMIC DNA]</scope>
</reference>
<evidence type="ECO:0000313" key="2">
    <source>
        <dbReference type="Proteomes" id="UP000287651"/>
    </source>
</evidence>
<dbReference type="EMBL" id="AMZH03007561">
    <property type="protein sequence ID" value="RRT61022.1"/>
    <property type="molecule type" value="Genomic_DNA"/>
</dbReference>
<dbReference type="AlphaFoldDB" id="A0A426ZAN9"/>
<name>A0A426ZAN9_ENSVE</name>
<organism evidence="1 2">
    <name type="scientific">Ensete ventricosum</name>
    <name type="common">Abyssinian banana</name>
    <name type="synonym">Musa ensete</name>
    <dbReference type="NCBI Taxonomy" id="4639"/>
    <lineage>
        <taxon>Eukaryota</taxon>
        <taxon>Viridiplantae</taxon>
        <taxon>Streptophyta</taxon>
        <taxon>Embryophyta</taxon>
        <taxon>Tracheophyta</taxon>
        <taxon>Spermatophyta</taxon>
        <taxon>Magnoliopsida</taxon>
        <taxon>Liliopsida</taxon>
        <taxon>Zingiberales</taxon>
        <taxon>Musaceae</taxon>
        <taxon>Ensete</taxon>
    </lineage>
</organism>
<sequence>HREGEGFLSDFLGTLRLLFNHQIGLAFIVDQLAISRVREGERAGEGAVSPGRRDCGVRVWIAL</sequence>
<dbReference type="Proteomes" id="UP000287651">
    <property type="component" value="Unassembled WGS sequence"/>
</dbReference>
<evidence type="ECO:0000313" key="1">
    <source>
        <dbReference type="EMBL" id="RRT61022.1"/>
    </source>
</evidence>
<protein>
    <submittedName>
        <fullName evidence="1">Uncharacterized protein</fullName>
    </submittedName>
</protein>
<gene>
    <name evidence="1" type="ORF">B296_00026215</name>
</gene>
<comment type="caution">
    <text evidence="1">The sequence shown here is derived from an EMBL/GenBank/DDBJ whole genome shotgun (WGS) entry which is preliminary data.</text>
</comment>
<proteinExistence type="predicted"/>
<accession>A0A426ZAN9</accession>
<feature type="non-terminal residue" evidence="1">
    <location>
        <position position="1"/>
    </location>
</feature>